<dbReference type="EnsemblPlants" id="KEH41646">
    <property type="protein sequence ID" value="KEH41646"/>
    <property type="gene ID" value="MTR_1g053275"/>
</dbReference>
<dbReference type="EMBL" id="CM001217">
    <property type="protein sequence ID" value="KEH41646.1"/>
    <property type="molecule type" value="Genomic_DNA"/>
</dbReference>
<sequence length="97" mass="11429">MFHRMKQPSVHPTYYHHQLPYHVHSIPKSNIFFHQILIQNHSSIKHRSYVELCHGKLQQLTAEENFGSVLPRKTSVVKTGRKMAWKCIRIMQNPLSA</sequence>
<organism evidence="1 3">
    <name type="scientific">Medicago truncatula</name>
    <name type="common">Barrel medic</name>
    <name type="synonym">Medicago tribuloides</name>
    <dbReference type="NCBI Taxonomy" id="3880"/>
    <lineage>
        <taxon>Eukaryota</taxon>
        <taxon>Viridiplantae</taxon>
        <taxon>Streptophyta</taxon>
        <taxon>Embryophyta</taxon>
        <taxon>Tracheophyta</taxon>
        <taxon>Spermatophyta</taxon>
        <taxon>Magnoliopsida</taxon>
        <taxon>eudicotyledons</taxon>
        <taxon>Gunneridae</taxon>
        <taxon>Pentapetalae</taxon>
        <taxon>rosids</taxon>
        <taxon>fabids</taxon>
        <taxon>Fabales</taxon>
        <taxon>Fabaceae</taxon>
        <taxon>Papilionoideae</taxon>
        <taxon>50 kb inversion clade</taxon>
        <taxon>NPAAA clade</taxon>
        <taxon>Hologalegina</taxon>
        <taxon>IRL clade</taxon>
        <taxon>Trifolieae</taxon>
        <taxon>Medicago</taxon>
    </lineage>
</organism>
<dbReference type="HOGENOM" id="CLU_2349907_0_0_1"/>
<reference evidence="2" key="3">
    <citation type="submission" date="2015-04" db="UniProtKB">
        <authorList>
            <consortium name="EnsemblPlants"/>
        </authorList>
    </citation>
    <scope>IDENTIFICATION</scope>
    <source>
        <strain evidence="2">cv. Jemalong A17</strain>
    </source>
</reference>
<keyword evidence="3" id="KW-1185">Reference proteome</keyword>
<dbReference type="AlphaFoldDB" id="A0A072VJ55"/>
<evidence type="ECO:0000313" key="1">
    <source>
        <dbReference type="EMBL" id="KEH41646.1"/>
    </source>
</evidence>
<evidence type="ECO:0000313" key="2">
    <source>
        <dbReference type="EnsemblPlants" id="KEH41646"/>
    </source>
</evidence>
<name>A0A072VJ55_MEDTR</name>
<dbReference type="Proteomes" id="UP000002051">
    <property type="component" value="Unassembled WGS sequence"/>
</dbReference>
<reference evidence="1 3" key="1">
    <citation type="journal article" date="2011" name="Nature">
        <title>The Medicago genome provides insight into the evolution of rhizobial symbioses.</title>
        <authorList>
            <person name="Young N.D."/>
            <person name="Debelle F."/>
            <person name="Oldroyd G.E."/>
            <person name="Geurts R."/>
            <person name="Cannon S.B."/>
            <person name="Udvardi M.K."/>
            <person name="Benedito V.A."/>
            <person name="Mayer K.F."/>
            <person name="Gouzy J."/>
            <person name="Schoof H."/>
            <person name="Van de Peer Y."/>
            <person name="Proost S."/>
            <person name="Cook D.R."/>
            <person name="Meyers B.C."/>
            <person name="Spannagl M."/>
            <person name="Cheung F."/>
            <person name="De Mita S."/>
            <person name="Krishnakumar V."/>
            <person name="Gundlach H."/>
            <person name="Zhou S."/>
            <person name="Mudge J."/>
            <person name="Bharti A.K."/>
            <person name="Murray J.D."/>
            <person name="Naoumkina M.A."/>
            <person name="Rosen B."/>
            <person name="Silverstein K.A."/>
            <person name="Tang H."/>
            <person name="Rombauts S."/>
            <person name="Zhao P.X."/>
            <person name="Zhou P."/>
            <person name="Barbe V."/>
            <person name="Bardou P."/>
            <person name="Bechner M."/>
            <person name="Bellec A."/>
            <person name="Berger A."/>
            <person name="Berges H."/>
            <person name="Bidwell S."/>
            <person name="Bisseling T."/>
            <person name="Choisne N."/>
            <person name="Couloux A."/>
            <person name="Denny R."/>
            <person name="Deshpande S."/>
            <person name="Dai X."/>
            <person name="Doyle J.J."/>
            <person name="Dudez A.M."/>
            <person name="Farmer A.D."/>
            <person name="Fouteau S."/>
            <person name="Franken C."/>
            <person name="Gibelin C."/>
            <person name="Gish J."/>
            <person name="Goldstein S."/>
            <person name="Gonzalez A.J."/>
            <person name="Green P.J."/>
            <person name="Hallab A."/>
            <person name="Hartog M."/>
            <person name="Hua A."/>
            <person name="Humphray S.J."/>
            <person name="Jeong D.H."/>
            <person name="Jing Y."/>
            <person name="Jocker A."/>
            <person name="Kenton S.M."/>
            <person name="Kim D.J."/>
            <person name="Klee K."/>
            <person name="Lai H."/>
            <person name="Lang C."/>
            <person name="Lin S."/>
            <person name="Macmil S.L."/>
            <person name="Magdelenat G."/>
            <person name="Matthews L."/>
            <person name="McCorrison J."/>
            <person name="Monaghan E.L."/>
            <person name="Mun J.H."/>
            <person name="Najar F.Z."/>
            <person name="Nicholson C."/>
            <person name="Noirot C."/>
            <person name="O'Bleness M."/>
            <person name="Paule C.R."/>
            <person name="Poulain J."/>
            <person name="Prion F."/>
            <person name="Qin B."/>
            <person name="Qu C."/>
            <person name="Retzel E.F."/>
            <person name="Riddle C."/>
            <person name="Sallet E."/>
            <person name="Samain S."/>
            <person name="Samson N."/>
            <person name="Sanders I."/>
            <person name="Saurat O."/>
            <person name="Scarpelli C."/>
            <person name="Schiex T."/>
            <person name="Segurens B."/>
            <person name="Severin A.J."/>
            <person name="Sherrier D.J."/>
            <person name="Shi R."/>
            <person name="Sims S."/>
            <person name="Singer S.R."/>
            <person name="Sinharoy S."/>
            <person name="Sterck L."/>
            <person name="Viollet A."/>
            <person name="Wang B.B."/>
            <person name="Wang K."/>
            <person name="Wang M."/>
            <person name="Wang X."/>
            <person name="Warfsmann J."/>
            <person name="Weissenbach J."/>
            <person name="White D.D."/>
            <person name="White J.D."/>
            <person name="Wiley G.B."/>
            <person name="Wincker P."/>
            <person name="Xing Y."/>
            <person name="Yang L."/>
            <person name="Yao Z."/>
            <person name="Ying F."/>
            <person name="Zhai J."/>
            <person name="Zhou L."/>
            <person name="Zuber A."/>
            <person name="Denarie J."/>
            <person name="Dixon R.A."/>
            <person name="May G.D."/>
            <person name="Schwartz D.C."/>
            <person name="Rogers J."/>
            <person name="Quetier F."/>
            <person name="Town C.D."/>
            <person name="Roe B.A."/>
        </authorList>
    </citation>
    <scope>NUCLEOTIDE SEQUENCE [LARGE SCALE GENOMIC DNA]</scope>
    <source>
        <strain evidence="1">A17</strain>
        <strain evidence="2 3">cv. Jemalong A17</strain>
    </source>
</reference>
<protein>
    <submittedName>
        <fullName evidence="1 2">Uncharacterized protein</fullName>
    </submittedName>
</protein>
<proteinExistence type="predicted"/>
<accession>A0A072VJ55</accession>
<gene>
    <name evidence="1" type="ordered locus">MTR_1g053275</name>
</gene>
<evidence type="ECO:0000313" key="3">
    <source>
        <dbReference type="Proteomes" id="UP000002051"/>
    </source>
</evidence>
<reference evidence="1 3" key="2">
    <citation type="journal article" date="2014" name="BMC Genomics">
        <title>An improved genome release (version Mt4.0) for the model legume Medicago truncatula.</title>
        <authorList>
            <person name="Tang H."/>
            <person name="Krishnakumar V."/>
            <person name="Bidwell S."/>
            <person name="Rosen B."/>
            <person name="Chan A."/>
            <person name="Zhou S."/>
            <person name="Gentzbittel L."/>
            <person name="Childs K.L."/>
            <person name="Yandell M."/>
            <person name="Gundlach H."/>
            <person name="Mayer K.F."/>
            <person name="Schwartz D.C."/>
            <person name="Town C.D."/>
        </authorList>
    </citation>
    <scope>GENOME REANNOTATION</scope>
    <source>
        <strain evidence="1">A17</strain>
        <strain evidence="2 3">cv. Jemalong A17</strain>
    </source>
</reference>